<reference evidence="6 7" key="1">
    <citation type="submission" date="2020-08" db="EMBL/GenBank/DDBJ databases">
        <title>Genomic Encyclopedia of Type Strains, Phase IV (KMG-IV): sequencing the most valuable type-strain genomes for metagenomic binning, comparative biology and taxonomic classification.</title>
        <authorList>
            <person name="Goeker M."/>
        </authorList>
    </citation>
    <scope>NUCLEOTIDE SEQUENCE [LARGE SCALE GENOMIC DNA]</scope>
    <source>
        <strain evidence="6 7">DSM 44197</strain>
    </source>
</reference>
<keyword evidence="7" id="KW-1185">Reference proteome</keyword>
<dbReference type="RefSeq" id="WP_182847100.1">
    <property type="nucleotide sequence ID" value="NZ_BAAALP010000085.1"/>
</dbReference>
<dbReference type="PANTHER" id="PTHR14226">
    <property type="entry name" value="NEUROPATHY TARGET ESTERASE/SWISS CHEESE D.MELANOGASTER"/>
    <property type="match status" value="1"/>
</dbReference>
<sequence length="278" mass="28441">MADERALVLGGGGVAGIAWQTGVLAGLAAAGVEVTDADLVVGTSAGSTVAAQVTSGLPWEELLARQTDPGRRSEELVPAGSVAEALERMLTLRSEGLEPAEVRRRVGALALAAETVPESARRAVIEGRLPVREWPRRPRLVIPAVEAISGAPVLFDAESGVDLVDAVAASCAVPGIWPPVTIADARYVDGGLRSMNNADLAAGHGRVLVVAPFADPVLEEDVAGLTGDGARVEVVAPDEASAAAFGTDPLDPATRTPAAEAGYAQGRAEAERVAALWK</sequence>
<dbReference type="PROSITE" id="PS51635">
    <property type="entry name" value="PNPLA"/>
    <property type="match status" value="1"/>
</dbReference>
<dbReference type="Gene3D" id="3.40.1090.10">
    <property type="entry name" value="Cytosolic phospholipase A2 catalytic domain"/>
    <property type="match status" value="2"/>
</dbReference>
<feature type="short sequence motif" description="GXGXXG" evidence="4">
    <location>
        <begin position="11"/>
        <end position="16"/>
    </location>
</feature>
<gene>
    <name evidence="6" type="ORF">HNR61_006759</name>
</gene>
<dbReference type="PANTHER" id="PTHR14226:SF57">
    <property type="entry name" value="BLR7027 PROTEIN"/>
    <property type="match status" value="1"/>
</dbReference>
<feature type="short sequence motif" description="DGA/G" evidence="4">
    <location>
        <begin position="189"/>
        <end position="191"/>
    </location>
</feature>
<keyword evidence="3 4" id="KW-0443">Lipid metabolism</keyword>
<comment type="caution">
    <text evidence="6">The sequence shown here is derived from an EMBL/GenBank/DDBJ whole genome shotgun (WGS) entry which is preliminary data.</text>
</comment>
<dbReference type="Proteomes" id="UP000572680">
    <property type="component" value="Unassembled WGS sequence"/>
</dbReference>
<dbReference type="Pfam" id="PF01734">
    <property type="entry name" value="Patatin"/>
    <property type="match status" value="1"/>
</dbReference>
<dbReference type="GO" id="GO:0016042">
    <property type="term" value="P:lipid catabolic process"/>
    <property type="evidence" value="ECO:0007669"/>
    <property type="project" value="UniProtKB-UniRule"/>
</dbReference>
<name>A0A7W3LVN6_ACTNM</name>
<dbReference type="AlphaFoldDB" id="A0A7W3LVN6"/>
<keyword evidence="2 4" id="KW-0442">Lipid degradation</keyword>
<evidence type="ECO:0000256" key="3">
    <source>
        <dbReference type="ARBA" id="ARBA00023098"/>
    </source>
</evidence>
<organism evidence="6 7">
    <name type="scientific">Actinomadura namibiensis</name>
    <dbReference type="NCBI Taxonomy" id="182080"/>
    <lineage>
        <taxon>Bacteria</taxon>
        <taxon>Bacillati</taxon>
        <taxon>Actinomycetota</taxon>
        <taxon>Actinomycetes</taxon>
        <taxon>Streptosporangiales</taxon>
        <taxon>Thermomonosporaceae</taxon>
        <taxon>Actinomadura</taxon>
    </lineage>
</organism>
<dbReference type="InterPro" id="IPR016035">
    <property type="entry name" value="Acyl_Trfase/lysoPLipase"/>
</dbReference>
<dbReference type="InterPro" id="IPR050301">
    <property type="entry name" value="NTE"/>
</dbReference>
<proteinExistence type="predicted"/>
<dbReference type="GO" id="GO:0016787">
    <property type="term" value="F:hydrolase activity"/>
    <property type="evidence" value="ECO:0007669"/>
    <property type="project" value="UniProtKB-UniRule"/>
</dbReference>
<feature type="active site" description="Nucleophile" evidence="4">
    <location>
        <position position="44"/>
    </location>
</feature>
<dbReference type="EMBL" id="JACJIA010000010">
    <property type="protein sequence ID" value="MBA8955102.1"/>
    <property type="molecule type" value="Genomic_DNA"/>
</dbReference>
<evidence type="ECO:0000256" key="1">
    <source>
        <dbReference type="ARBA" id="ARBA00022801"/>
    </source>
</evidence>
<feature type="short sequence motif" description="GXSXG" evidence="4">
    <location>
        <begin position="42"/>
        <end position="46"/>
    </location>
</feature>
<keyword evidence="1 4" id="KW-0378">Hydrolase</keyword>
<evidence type="ECO:0000313" key="7">
    <source>
        <dbReference type="Proteomes" id="UP000572680"/>
    </source>
</evidence>
<feature type="active site" description="Proton acceptor" evidence="4">
    <location>
        <position position="189"/>
    </location>
</feature>
<evidence type="ECO:0000256" key="2">
    <source>
        <dbReference type="ARBA" id="ARBA00022963"/>
    </source>
</evidence>
<evidence type="ECO:0000256" key="4">
    <source>
        <dbReference type="PROSITE-ProRule" id="PRU01161"/>
    </source>
</evidence>
<feature type="domain" description="PNPLA" evidence="5">
    <location>
        <begin position="7"/>
        <end position="203"/>
    </location>
</feature>
<protein>
    <submittedName>
        <fullName evidence="6">NTE family protein</fullName>
    </submittedName>
</protein>
<evidence type="ECO:0000313" key="6">
    <source>
        <dbReference type="EMBL" id="MBA8955102.1"/>
    </source>
</evidence>
<evidence type="ECO:0000259" key="5">
    <source>
        <dbReference type="PROSITE" id="PS51635"/>
    </source>
</evidence>
<dbReference type="InterPro" id="IPR002641">
    <property type="entry name" value="PNPLA_dom"/>
</dbReference>
<dbReference type="SUPFAM" id="SSF52151">
    <property type="entry name" value="FabD/lysophospholipase-like"/>
    <property type="match status" value="1"/>
</dbReference>
<accession>A0A7W3LVN6</accession>